<dbReference type="PANTHER" id="PTHR12236">
    <property type="entry name" value="STRUCTURAL CONTITUENT OF CUTICLE"/>
    <property type="match status" value="1"/>
</dbReference>
<feature type="signal peptide" evidence="4">
    <location>
        <begin position="1"/>
        <end position="20"/>
    </location>
</feature>
<organism evidence="5">
    <name type="scientific">Nilaparvata lugens</name>
    <name type="common">Brown planthopper</name>
    <dbReference type="NCBI Taxonomy" id="108931"/>
    <lineage>
        <taxon>Eukaryota</taxon>
        <taxon>Metazoa</taxon>
        <taxon>Ecdysozoa</taxon>
        <taxon>Arthropoda</taxon>
        <taxon>Hexapoda</taxon>
        <taxon>Insecta</taxon>
        <taxon>Pterygota</taxon>
        <taxon>Neoptera</taxon>
        <taxon>Paraneoptera</taxon>
        <taxon>Hemiptera</taxon>
        <taxon>Auchenorrhyncha</taxon>
        <taxon>Fulgoroidea</taxon>
        <taxon>Delphacidae</taxon>
        <taxon>Delphacinae</taxon>
        <taxon>Nilaparvata</taxon>
    </lineage>
</organism>
<dbReference type="PANTHER" id="PTHR12236:SF79">
    <property type="entry name" value="CUTICULAR PROTEIN 50CB-RELATED"/>
    <property type="match status" value="1"/>
</dbReference>
<name>A0A2S1ZSD0_NILLU</name>
<dbReference type="GO" id="GO:0042302">
    <property type="term" value="F:structural constituent of cuticle"/>
    <property type="evidence" value="ECO:0007669"/>
    <property type="project" value="UniProtKB-UniRule"/>
</dbReference>
<evidence type="ECO:0000256" key="2">
    <source>
        <dbReference type="PROSITE-ProRule" id="PRU00497"/>
    </source>
</evidence>
<feature type="region of interest" description="Disordered" evidence="3">
    <location>
        <begin position="133"/>
        <end position="212"/>
    </location>
</feature>
<dbReference type="InterPro" id="IPR000618">
    <property type="entry name" value="Insect_cuticle"/>
</dbReference>
<evidence type="ECO:0000256" key="1">
    <source>
        <dbReference type="ARBA" id="ARBA00022460"/>
    </source>
</evidence>
<keyword evidence="4" id="KW-0732">Signal</keyword>
<dbReference type="EMBL" id="MF942840">
    <property type="protein sequence ID" value="AWK28363.1"/>
    <property type="molecule type" value="mRNA"/>
</dbReference>
<dbReference type="GO" id="GO:0031012">
    <property type="term" value="C:extracellular matrix"/>
    <property type="evidence" value="ECO:0007669"/>
    <property type="project" value="TreeGrafter"/>
</dbReference>
<dbReference type="KEGG" id="nlu:111046544"/>
<dbReference type="GO" id="GO:0005615">
    <property type="term" value="C:extracellular space"/>
    <property type="evidence" value="ECO:0007669"/>
    <property type="project" value="TreeGrafter"/>
</dbReference>
<feature type="compositionally biased region" description="Gly residues" evidence="3">
    <location>
        <begin position="30"/>
        <end position="40"/>
    </location>
</feature>
<dbReference type="InterPro" id="IPR051217">
    <property type="entry name" value="Insect_Cuticle_Struc_Prot"/>
</dbReference>
<dbReference type="OrthoDB" id="6425109at2759"/>
<dbReference type="AlphaFoldDB" id="A0A2S1ZSD0"/>
<dbReference type="InterPro" id="IPR031311">
    <property type="entry name" value="CHIT_BIND_RR_consensus"/>
</dbReference>
<dbReference type="PRINTS" id="PR00947">
    <property type="entry name" value="CUTICLE"/>
</dbReference>
<feature type="chain" id="PRO_5015758084" evidence="4">
    <location>
        <begin position="21"/>
        <end position="212"/>
    </location>
</feature>
<dbReference type="PROSITE" id="PS51155">
    <property type="entry name" value="CHIT_BIND_RR_2"/>
    <property type="match status" value="1"/>
</dbReference>
<reference evidence="5" key="2">
    <citation type="journal article" date="2018" name="Proc. Natl. Acad. Sci. U.S.A.">
        <title>A comprehensive omics analysis and functional survey of cuticular proteins in the brown planthopper.</title>
        <authorList>
            <person name="Pan P.L."/>
            <person name="Ye Y.X."/>
            <person name="Lou Y.H."/>
            <person name="Lu J.B."/>
            <person name="Cheng C."/>
            <person name="Shen Y."/>
            <person name="Moussian B."/>
            <person name="Zhang C.X."/>
        </authorList>
    </citation>
    <scope>NUCLEOTIDE SEQUENCE</scope>
    <source>
        <strain evidence="5">NlugCpr67</strain>
    </source>
</reference>
<feature type="region of interest" description="Disordered" evidence="3">
    <location>
        <begin position="25"/>
        <end position="104"/>
    </location>
</feature>
<feature type="compositionally biased region" description="Gly residues" evidence="3">
    <location>
        <begin position="60"/>
        <end position="70"/>
    </location>
</feature>
<dbReference type="GeneID" id="111046544"/>
<feature type="compositionally biased region" description="Low complexity" evidence="3">
    <location>
        <begin position="202"/>
        <end position="212"/>
    </location>
</feature>
<dbReference type="Pfam" id="PF00379">
    <property type="entry name" value="Chitin_bind_4"/>
    <property type="match status" value="1"/>
</dbReference>
<reference evidence="5" key="1">
    <citation type="submission" date="2017-09" db="EMBL/GenBank/DDBJ databases">
        <authorList>
            <person name="Ehlers B."/>
            <person name="Leendertz F.H."/>
        </authorList>
    </citation>
    <scope>NUCLEOTIDE SEQUENCE</scope>
    <source>
        <strain evidence="5">NlugCpr67</strain>
    </source>
</reference>
<dbReference type="PROSITE" id="PS00233">
    <property type="entry name" value="CHIT_BIND_RR_1"/>
    <property type="match status" value="1"/>
</dbReference>
<evidence type="ECO:0000256" key="4">
    <source>
        <dbReference type="SAM" id="SignalP"/>
    </source>
</evidence>
<feature type="compositionally biased region" description="Gly residues" evidence="3">
    <location>
        <begin position="190"/>
        <end position="199"/>
    </location>
</feature>
<sequence>MICTQATLSVLLGVIALGVGEPPAPQYGPPGFGNGNGGRPAGNYGPPAARPPASSYGPPAGNGNGYGAGDDGGKPEPFNFEYEVKDAASGNDYGHKASSDGTRVTGTYHVLLPDGRNQIVDYTADESGYNAQVKYEGEANANGGYPSGPSNGGYPSGPSNGGGYPSNVNGGGYPSAGPGGFPSAGFPSAPGGGSNGYPSGGPPSSSYLPPGK</sequence>
<dbReference type="RefSeq" id="XP_022187803.1">
    <property type="nucleotide sequence ID" value="XM_022332111.2"/>
</dbReference>
<protein>
    <submittedName>
        <fullName evidence="5">Cuticular protein</fullName>
    </submittedName>
</protein>
<feature type="compositionally biased region" description="Low complexity" evidence="3">
    <location>
        <begin position="41"/>
        <end position="59"/>
    </location>
</feature>
<evidence type="ECO:0000256" key="3">
    <source>
        <dbReference type="SAM" id="MobiDB-lite"/>
    </source>
</evidence>
<accession>A0A2S1ZSD0</accession>
<proteinExistence type="evidence at transcript level"/>
<feature type="compositionally biased region" description="Gly residues" evidence="3">
    <location>
        <begin position="150"/>
        <end position="182"/>
    </location>
</feature>
<evidence type="ECO:0000313" key="5">
    <source>
        <dbReference type="EMBL" id="AWK28363.1"/>
    </source>
</evidence>
<keyword evidence="1 2" id="KW-0193">Cuticle</keyword>